<feature type="non-terminal residue" evidence="1">
    <location>
        <position position="1"/>
    </location>
</feature>
<keyword evidence="2" id="KW-1185">Reference proteome</keyword>
<dbReference type="Proteomes" id="UP000321570">
    <property type="component" value="Unassembled WGS sequence"/>
</dbReference>
<sequence length="98" mass="11267">QVSQINPISLREFFPEHSSGVCVVLKSHFKHNHIRNQTSKFQALIETIPPSLIVQFSNIIQSLPQISRKILKLLSYNVPNHHRPSKMKLLTPGESFNR</sequence>
<protein>
    <submittedName>
        <fullName evidence="1">Uncharacterized protein</fullName>
    </submittedName>
</protein>
<organism evidence="1 2">
    <name type="scientific">Hymenolepis diminuta</name>
    <name type="common">Rat tapeworm</name>
    <dbReference type="NCBI Taxonomy" id="6216"/>
    <lineage>
        <taxon>Eukaryota</taxon>
        <taxon>Metazoa</taxon>
        <taxon>Spiralia</taxon>
        <taxon>Lophotrochozoa</taxon>
        <taxon>Platyhelminthes</taxon>
        <taxon>Cestoda</taxon>
        <taxon>Eucestoda</taxon>
        <taxon>Cyclophyllidea</taxon>
        <taxon>Hymenolepididae</taxon>
        <taxon>Hymenolepis</taxon>
    </lineage>
</organism>
<gene>
    <name evidence="1" type="ORF">WMSIL1_LOCUS7092</name>
</gene>
<reference evidence="1 2" key="1">
    <citation type="submission" date="2019-07" db="EMBL/GenBank/DDBJ databases">
        <authorList>
            <person name="Jastrzebski P J."/>
            <person name="Paukszto L."/>
            <person name="Jastrzebski P J."/>
        </authorList>
    </citation>
    <scope>NUCLEOTIDE SEQUENCE [LARGE SCALE GENOMIC DNA]</scope>
    <source>
        <strain evidence="1 2">WMS-il1</strain>
    </source>
</reference>
<dbReference type="EMBL" id="CABIJS010000244">
    <property type="protein sequence ID" value="VUZ47505.1"/>
    <property type="molecule type" value="Genomic_DNA"/>
</dbReference>
<name>A0A564YJR0_HYMDI</name>
<proteinExistence type="predicted"/>
<dbReference type="AlphaFoldDB" id="A0A564YJR0"/>
<evidence type="ECO:0000313" key="2">
    <source>
        <dbReference type="Proteomes" id="UP000321570"/>
    </source>
</evidence>
<accession>A0A564YJR0</accession>
<evidence type="ECO:0000313" key="1">
    <source>
        <dbReference type="EMBL" id="VUZ47505.1"/>
    </source>
</evidence>